<protein>
    <submittedName>
        <fullName evidence="3">Ectonucleotide pyrophosphatase/phosphodiesterase family member 5</fullName>
    </submittedName>
</protein>
<dbReference type="InterPro" id="IPR002591">
    <property type="entry name" value="Phosphodiest/P_Trfase"/>
</dbReference>
<organism evidence="2 3">
    <name type="scientific">Aplysia californica</name>
    <name type="common">California sea hare</name>
    <dbReference type="NCBI Taxonomy" id="6500"/>
    <lineage>
        <taxon>Eukaryota</taxon>
        <taxon>Metazoa</taxon>
        <taxon>Spiralia</taxon>
        <taxon>Lophotrochozoa</taxon>
        <taxon>Mollusca</taxon>
        <taxon>Gastropoda</taxon>
        <taxon>Heterobranchia</taxon>
        <taxon>Euthyneura</taxon>
        <taxon>Tectipleura</taxon>
        <taxon>Aplysiida</taxon>
        <taxon>Aplysioidea</taxon>
        <taxon>Aplysiidae</taxon>
        <taxon>Aplysia</taxon>
    </lineage>
</organism>
<evidence type="ECO:0000256" key="1">
    <source>
        <dbReference type="SAM" id="Phobius"/>
    </source>
</evidence>
<sequence>MRKHGFQILLGWLFLATICLLLYFPFSLSHTEKVPSLLIVSFDGFRWDYLTHTPTPHFQDIILKGVHAKKGLHNVFTTSTLTNHWSIVTGLYAESHGIIDNEFFDPVINKTYIPLYKNKNAVNDNRFYDTGAEPIWVTNHLQNHNGRSGSVMWWGAENVIKGVRPTYHMPYDLNVDEKSKIDTIIQWFTSEYPINLGLLYFSEPDHSAHKYGPDSWNVTQKIAEADELTGYLIDQLNKRDLLDDINIIITSDHGFAAVSRDRLIFLDEYVDPKWYHMVHYSPVATIIPHEGKEEMIYQQLLHASKDNHFQVYKKADIPVRLHYKNNRRVTPIVAVADITYSFISNMSADKFVLAGSHGYDNKYTDMRPFFMARGPSFQENFAVDSFSSLDLYPLMCHLLHLEPAPNNGSLAIVKQLLVEPSENSGWTFSTYIVCLILISCVGGLFSVGACRQHRYLRRRLNQLRSVSALAPDKVNILKPEHSTHVPLLFGEEDDDDGELEDDF</sequence>
<dbReference type="Pfam" id="PF01663">
    <property type="entry name" value="Phosphodiest"/>
    <property type="match status" value="1"/>
</dbReference>
<dbReference type="PANTHER" id="PTHR10151">
    <property type="entry name" value="ECTONUCLEOTIDE PYROPHOSPHATASE/PHOSPHODIESTERASE"/>
    <property type="match status" value="1"/>
</dbReference>
<dbReference type="RefSeq" id="XP_005109937.1">
    <property type="nucleotide sequence ID" value="XM_005109880.3"/>
</dbReference>
<dbReference type="InterPro" id="IPR017850">
    <property type="entry name" value="Alkaline_phosphatase_core_sf"/>
</dbReference>
<keyword evidence="2" id="KW-1185">Reference proteome</keyword>
<dbReference type="CDD" id="cd16018">
    <property type="entry name" value="Enpp"/>
    <property type="match status" value="1"/>
</dbReference>
<feature type="transmembrane region" description="Helical" evidence="1">
    <location>
        <begin position="428"/>
        <end position="450"/>
    </location>
</feature>
<keyword evidence="1" id="KW-0812">Transmembrane</keyword>
<dbReference type="GeneID" id="101855906"/>
<dbReference type="PANTHER" id="PTHR10151:SF120">
    <property type="entry name" value="BIS(5'-ADENOSYL)-TRIPHOSPHATASE"/>
    <property type="match status" value="1"/>
</dbReference>
<gene>
    <name evidence="3" type="primary">LOC101855906</name>
</gene>
<keyword evidence="1" id="KW-1133">Transmembrane helix</keyword>
<dbReference type="Gene3D" id="3.40.720.10">
    <property type="entry name" value="Alkaline Phosphatase, subunit A"/>
    <property type="match status" value="1"/>
</dbReference>
<accession>A0ABM0K6K0</accession>
<reference evidence="3" key="1">
    <citation type="submission" date="2025-08" db="UniProtKB">
        <authorList>
            <consortium name="RefSeq"/>
        </authorList>
    </citation>
    <scope>IDENTIFICATION</scope>
</reference>
<dbReference type="SUPFAM" id="SSF53649">
    <property type="entry name" value="Alkaline phosphatase-like"/>
    <property type="match status" value="1"/>
</dbReference>
<proteinExistence type="predicted"/>
<dbReference type="Gene3D" id="3.30.1360.180">
    <property type="match status" value="1"/>
</dbReference>
<evidence type="ECO:0000313" key="2">
    <source>
        <dbReference type="Proteomes" id="UP000694888"/>
    </source>
</evidence>
<dbReference type="Proteomes" id="UP000694888">
    <property type="component" value="Unplaced"/>
</dbReference>
<evidence type="ECO:0000313" key="3">
    <source>
        <dbReference type="RefSeq" id="XP_005109937.1"/>
    </source>
</evidence>
<name>A0ABM0K6K0_APLCA</name>
<keyword evidence="1" id="KW-0472">Membrane</keyword>